<evidence type="ECO:0000313" key="1">
    <source>
        <dbReference type="EMBL" id="TGD82678.1"/>
    </source>
</evidence>
<dbReference type="Gene3D" id="2.40.160.20">
    <property type="match status" value="1"/>
</dbReference>
<evidence type="ECO:0000313" key="2">
    <source>
        <dbReference type="Proteomes" id="UP000298284"/>
    </source>
</evidence>
<dbReference type="EMBL" id="SRKZ01000001">
    <property type="protein sequence ID" value="TGD82678.1"/>
    <property type="molecule type" value="Genomic_DNA"/>
</dbReference>
<accession>A0A4Z0MTM2</accession>
<sequence>MYLFLHSHLSLMLVRQVAFCGLLLTVPLVGLAQTAEPVPSRFYVGLSAYTSAYQRGSRQFGGNTLPPVQATLGYQLHPRLALQAGVAYNVGKGSVSGLSHDFNGNIIGDYRSVYRNATLSISALSRYTLTRTLSHRFQVDALGGFTLEHQTFQNSGYYTDTTQPNGANTYDLSSRRNTYLLTVGPSLRYRVSPKVELVGEGTINVEMRAPRNITTSGALGVRYRFGR</sequence>
<dbReference type="AlphaFoldDB" id="A0A4Z0MTM2"/>
<organism evidence="1 2">
    <name type="scientific">Hymenobacter wooponensis</name>
    <dbReference type="NCBI Taxonomy" id="1525360"/>
    <lineage>
        <taxon>Bacteria</taxon>
        <taxon>Pseudomonadati</taxon>
        <taxon>Bacteroidota</taxon>
        <taxon>Cytophagia</taxon>
        <taxon>Cytophagales</taxon>
        <taxon>Hymenobacteraceae</taxon>
        <taxon>Hymenobacter</taxon>
    </lineage>
</organism>
<keyword evidence="2" id="KW-1185">Reference proteome</keyword>
<dbReference type="Proteomes" id="UP000298284">
    <property type="component" value="Unassembled WGS sequence"/>
</dbReference>
<gene>
    <name evidence="1" type="ORF">EU557_02535</name>
</gene>
<dbReference type="OrthoDB" id="886433at2"/>
<protein>
    <submittedName>
        <fullName evidence="1">Uncharacterized protein</fullName>
    </submittedName>
</protein>
<comment type="caution">
    <text evidence="1">The sequence shown here is derived from an EMBL/GenBank/DDBJ whole genome shotgun (WGS) entry which is preliminary data.</text>
</comment>
<name>A0A4Z0MTM2_9BACT</name>
<proteinExistence type="predicted"/>
<reference evidence="1 2" key="1">
    <citation type="submission" date="2019-04" db="EMBL/GenBank/DDBJ databases">
        <authorList>
            <person name="Feng G."/>
            <person name="Zhang J."/>
            <person name="Zhu H."/>
        </authorList>
    </citation>
    <scope>NUCLEOTIDE SEQUENCE [LARGE SCALE GENOMIC DNA]</scope>
    <source>
        <strain evidence="1 2">JCM 19491</strain>
    </source>
</reference>